<organism evidence="1 3">
    <name type="scientific">Tritrichomonas musculus</name>
    <dbReference type="NCBI Taxonomy" id="1915356"/>
    <lineage>
        <taxon>Eukaryota</taxon>
        <taxon>Metamonada</taxon>
        <taxon>Parabasalia</taxon>
        <taxon>Tritrichomonadida</taxon>
        <taxon>Tritrichomonadidae</taxon>
        <taxon>Tritrichomonas</taxon>
    </lineage>
</organism>
<evidence type="ECO:0000313" key="2">
    <source>
        <dbReference type="EMBL" id="KAK8888462.1"/>
    </source>
</evidence>
<comment type="caution">
    <text evidence="1">The sequence shown here is derived from an EMBL/GenBank/DDBJ whole genome shotgun (WGS) entry which is preliminary data.</text>
</comment>
<dbReference type="Proteomes" id="UP001470230">
    <property type="component" value="Unassembled WGS sequence"/>
</dbReference>
<accession>A0ABR2GMB1</accession>
<dbReference type="InterPro" id="IPR019660">
    <property type="entry name" value="Put_sensory_transdc_reg_YbjN"/>
</dbReference>
<dbReference type="EMBL" id="JAPFFF010000006">
    <property type="protein sequence ID" value="KAK8888462.1"/>
    <property type="molecule type" value="Genomic_DNA"/>
</dbReference>
<proteinExistence type="predicted"/>
<dbReference type="EMBL" id="JAPFFF010000244">
    <property type="protein sequence ID" value="KAK8835063.1"/>
    <property type="molecule type" value="Genomic_DNA"/>
</dbReference>
<gene>
    <name evidence="1" type="ORF">M9Y10_019402</name>
    <name evidence="2" type="ORF">M9Y10_039539</name>
</gene>
<reference evidence="1 3" key="1">
    <citation type="submission" date="2024-04" db="EMBL/GenBank/DDBJ databases">
        <title>Tritrichomonas musculus Genome.</title>
        <authorList>
            <person name="Alves-Ferreira E."/>
            <person name="Grigg M."/>
            <person name="Lorenzi H."/>
            <person name="Galac M."/>
        </authorList>
    </citation>
    <scope>NUCLEOTIDE SEQUENCE [LARGE SCALE GENOMIC DNA]</scope>
    <source>
        <strain evidence="1 3">EAF2021</strain>
    </source>
</reference>
<name>A0ABR2GMB1_9EUKA</name>
<protein>
    <submittedName>
        <fullName evidence="1">Uncharacterized protein</fullName>
    </submittedName>
</protein>
<sequence>MSDASLLKKWAALLQKRSWSFIVNEVKHFLMLNVSKDGVSHPVKVQFKEDASIVISTLSYKRKTPSDQRNHMINFLNIINLEVSIGGFEMDRHDGEVRFRHSVDVESIVLSDVFVHNFMNTVAMTGCKYYNAICSIMDGKTQEAYNMLRK</sequence>
<keyword evidence="3" id="KW-1185">Reference proteome</keyword>
<evidence type="ECO:0000313" key="1">
    <source>
        <dbReference type="EMBL" id="KAK8835063.1"/>
    </source>
</evidence>
<evidence type="ECO:0000313" key="3">
    <source>
        <dbReference type="Proteomes" id="UP001470230"/>
    </source>
</evidence>
<dbReference type="Pfam" id="PF10722">
    <property type="entry name" value="YbjN"/>
    <property type="match status" value="1"/>
</dbReference>